<dbReference type="HAMAP" id="MF_03002">
    <property type="entry name" value="eIF3c"/>
    <property type="match status" value="1"/>
</dbReference>
<protein>
    <recommendedName>
        <fullName evidence="4">Eukaryotic translation initiation factor 3 subunit C</fullName>
        <shortName evidence="4">eIF3c</shortName>
    </recommendedName>
    <alternativeName>
        <fullName evidence="4">Eukaryotic translation initiation factor 3 93 kDa subunit homolog</fullName>
        <shortName evidence="4">eIF3 p93</shortName>
    </alternativeName>
    <alternativeName>
        <fullName evidence="4">Translation initiation factor eIF3, p93 subunit homolog</fullName>
    </alternativeName>
</protein>
<dbReference type="GO" id="GO:0003723">
    <property type="term" value="F:RNA binding"/>
    <property type="evidence" value="ECO:0007669"/>
    <property type="project" value="InterPro"/>
</dbReference>
<keyword evidence="2 4" id="KW-0396">Initiation factor</keyword>
<dbReference type="HOGENOM" id="CLU_004304_0_2_1"/>
<dbReference type="GO" id="GO:0031369">
    <property type="term" value="F:translation initiation factor binding"/>
    <property type="evidence" value="ECO:0007669"/>
    <property type="project" value="EnsemblFungi"/>
</dbReference>
<dbReference type="STRING" id="1064592.G0VE18"/>
<comment type="function">
    <text evidence="4">Component of the eukaryotic translation initiation factor 3 (eIF-3) complex, which is involved in protein synthesis of a specialized repertoire of mRNAs and, together with other initiation factors, stimulates binding of mRNA and methionyl-tRNAi to the 40S ribosome. The eIF-3 complex specifically targets and initiates translation of a subset of mRNAs involved in cell proliferation.</text>
</comment>
<dbReference type="SMR" id="G0VE18"/>
<feature type="domain" description="PCI" evidence="6">
    <location>
        <begin position="604"/>
        <end position="779"/>
    </location>
</feature>
<dbReference type="GO" id="GO:0071540">
    <property type="term" value="C:eukaryotic translation initiation factor 3 complex, eIF3e"/>
    <property type="evidence" value="ECO:0007669"/>
    <property type="project" value="EnsemblFungi"/>
</dbReference>
<dbReference type="GeneID" id="96903415"/>
<evidence type="ECO:0000256" key="1">
    <source>
        <dbReference type="ARBA" id="ARBA00022490"/>
    </source>
</evidence>
<dbReference type="InParanoid" id="G0VE18"/>
<dbReference type="SMART" id="SM00088">
    <property type="entry name" value="PINT"/>
    <property type="match status" value="1"/>
</dbReference>
<dbReference type="Pfam" id="PF01399">
    <property type="entry name" value="PCI"/>
    <property type="match status" value="1"/>
</dbReference>
<evidence type="ECO:0000256" key="5">
    <source>
        <dbReference type="SAM" id="MobiDB-lite"/>
    </source>
</evidence>
<reference key="2">
    <citation type="submission" date="2011-08" db="EMBL/GenBank/DDBJ databases">
        <title>Genome sequence of Naumovozyma castellii.</title>
        <authorList>
            <person name="Gordon J.L."/>
            <person name="Armisen D."/>
            <person name="Proux-Wera E."/>
            <person name="OhEigeartaigh S.S."/>
            <person name="Byrne K.P."/>
            <person name="Wolfe K.H."/>
        </authorList>
    </citation>
    <scope>NUCLEOTIDE SEQUENCE</scope>
    <source>
        <strain>Type strain:CBS 4309</strain>
    </source>
</reference>
<gene>
    <name evidence="7" type="primary">NCAS0D02280</name>
    <name evidence="4" type="synonym">NIP1</name>
    <name evidence="7" type="ordered locus">NCAS_0D02280</name>
</gene>
<proteinExistence type="inferred from homology"/>
<dbReference type="PANTHER" id="PTHR13937">
    <property type="entry name" value="EUKARYOTIC TRANSLATION INITATION FACTOR 3, SUBUNIT 8 EIF3S8 -RELATED"/>
    <property type="match status" value="1"/>
</dbReference>
<dbReference type="GO" id="GO:0071541">
    <property type="term" value="C:eukaryotic translation initiation factor 3 complex, eIF3m"/>
    <property type="evidence" value="ECO:0007669"/>
    <property type="project" value="EnsemblFungi"/>
</dbReference>
<dbReference type="InterPro" id="IPR027516">
    <property type="entry name" value="EIF3C"/>
</dbReference>
<evidence type="ECO:0000259" key="6">
    <source>
        <dbReference type="PROSITE" id="PS50250"/>
    </source>
</evidence>
<dbReference type="PANTHER" id="PTHR13937:SF0">
    <property type="entry name" value="EUKARYOTIC TRANSLATION INITIATION FACTOR 3 SUBUNIT C-RELATED"/>
    <property type="match status" value="1"/>
</dbReference>
<dbReference type="GO" id="GO:0033290">
    <property type="term" value="C:eukaryotic 48S preinitiation complex"/>
    <property type="evidence" value="ECO:0007669"/>
    <property type="project" value="UniProtKB-UniRule"/>
</dbReference>
<feature type="compositionally biased region" description="Acidic residues" evidence="5">
    <location>
        <begin position="37"/>
        <end position="59"/>
    </location>
</feature>
<dbReference type="EMBL" id="HE576755">
    <property type="protein sequence ID" value="CCC69809.1"/>
    <property type="molecule type" value="Genomic_DNA"/>
</dbReference>
<dbReference type="Pfam" id="PF05470">
    <property type="entry name" value="eIF-3c_N"/>
    <property type="match status" value="2"/>
</dbReference>
<dbReference type="RefSeq" id="XP_003676170.1">
    <property type="nucleotide sequence ID" value="XM_003676122.1"/>
</dbReference>
<organism evidence="7 8">
    <name type="scientific">Naumovozyma castellii</name>
    <name type="common">Yeast</name>
    <name type="synonym">Saccharomyces castellii</name>
    <dbReference type="NCBI Taxonomy" id="27288"/>
    <lineage>
        <taxon>Eukaryota</taxon>
        <taxon>Fungi</taxon>
        <taxon>Dikarya</taxon>
        <taxon>Ascomycota</taxon>
        <taxon>Saccharomycotina</taxon>
        <taxon>Saccharomycetes</taxon>
        <taxon>Saccharomycetales</taxon>
        <taxon>Saccharomycetaceae</taxon>
        <taxon>Naumovozyma</taxon>
    </lineage>
</organism>
<evidence type="ECO:0000313" key="8">
    <source>
        <dbReference type="Proteomes" id="UP000001640"/>
    </source>
</evidence>
<keyword evidence="3 4" id="KW-0648">Protein biosynthesis</keyword>
<accession>G0VE18</accession>
<dbReference type="GO" id="GO:0016282">
    <property type="term" value="C:eukaryotic 43S preinitiation complex"/>
    <property type="evidence" value="ECO:0007669"/>
    <property type="project" value="UniProtKB-UniRule"/>
</dbReference>
<comment type="subunit">
    <text evidence="4">Component of the eukaryotic translation initiation factor 3 (eIF-3) complex.</text>
</comment>
<dbReference type="KEGG" id="ncs:NCAS_0D02280"/>
<dbReference type="InterPro" id="IPR000717">
    <property type="entry name" value="PCI_dom"/>
</dbReference>
<feature type="region of interest" description="Disordered" evidence="5">
    <location>
        <begin position="1"/>
        <end position="106"/>
    </location>
</feature>
<keyword evidence="1 4" id="KW-0963">Cytoplasm</keyword>
<comment type="similarity">
    <text evidence="4">Belongs to the eIF-3 subunit C family.</text>
</comment>
<dbReference type="GO" id="GO:0003743">
    <property type="term" value="F:translation initiation factor activity"/>
    <property type="evidence" value="ECO:0007669"/>
    <property type="project" value="UniProtKB-UniRule"/>
</dbReference>
<dbReference type="GO" id="GO:0001732">
    <property type="term" value="P:formation of cytoplasmic translation initiation complex"/>
    <property type="evidence" value="ECO:0007669"/>
    <property type="project" value="UniProtKB-UniRule"/>
</dbReference>
<evidence type="ECO:0000256" key="3">
    <source>
        <dbReference type="ARBA" id="ARBA00022917"/>
    </source>
</evidence>
<reference evidence="7 8" key="1">
    <citation type="journal article" date="2011" name="Proc. Natl. Acad. Sci. U.S.A.">
        <title>Evolutionary erosion of yeast sex chromosomes by mating-type switching accidents.</title>
        <authorList>
            <person name="Gordon J.L."/>
            <person name="Armisen D."/>
            <person name="Proux-Wera E."/>
            <person name="Oheigeartaigh S.S."/>
            <person name="Byrne K.P."/>
            <person name="Wolfe K.H."/>
        </authorList>
    </citation>
    <scope>NUCLEOTIDE SEQUENCE [LARGE SCALE GENOMIC DNA]</scope>
    <source>
        <strain evidence="8">ATCC 76901 / BCRC 22586 / CBS 4309 / NBRC 1992 / NRRL Y-12630</strain>
    </source>
</reference>
<dbReference type="PROSITE" id="PS50250">
    <property type="entry name" value="PCI"/>
    <property type="match status" value="1"/>
</dbReference>
<feature type="compositionally biased region" description="Low complexity" evidence="5">
    <location>
        <begin position="7"/>
        <end position="17"/>
    </location>
</feature>
<dbReference type="eggNOG" id="KOG1076">
    <property type="taxonomic scope" value="Eukaryota"/>
</dbReference>
<feature type="compositionally biased region" description="Acidic residues" evidence="5">
    <location>
        <begin position="18"/>
        <end position="30"/>
    </location>
</feature>
<dbReference type="AlphaFoldDB" id="G0VE18"/>
<dbReference type="OrthoDB" id="29647at2759"/>
<sequence length="808" mass="91680">MSRFFASTYEYDTSSSSSEEDLLSSSEEEFLGSSSGEESEDSIFNESESEAESDYDTDDSEGKPYGPDWFKKPEFRKPGGGSGANKFLKGANYSESDEESSDEGKKVVKSAKEKLLDEMQAVYDNIETAEMSEDWISISNEFDNITRLLVRAHQLSLGTPYIFIKVVAQIEDLVSATSQNDIKNKAVARAYNTTKQRVKKVSRENEELLAKFREDPESLEKESAADMASSLGGLQAVNFGKAANLSDVATATSEVSFFTTLRIVMDSRGKKNVNQQDLLKTLEELLDLAKSPYESIMAYLTLVPMRFDVSSTLSYQPIDQWKASFNDIVNLMTILDNNFSTYQVSELAAPAEFLEDEPEADSNGVKKLLGSLFSFVERLDDEFKKSLLNIDPHSSDYLIRLKDEQSIYNLILRVQLYLEATLPADEQERLIARAFVKRLNHIYYKSEKLIAKMESNAWKSVPSNYSSKFVARQDTIDSAYVKNLVNTLSGILSKNNNNDVRMRAVLYNIYFAALNVDFHQAKDMLLNSGVQTHINTSNPSLQILFNRVVVQLGLAAFKACLIEECHQVLNELLSTPHLREILGQQTLQRISSTTDDREQQCLPYHQHINLDLIDVVFMTCSLLIEIPQMAAFFSGIKVKRFPHSQKSIRRALDYSEKVSFQGPPETLRDFVLFAAKAMQKGDWNKSIEYLKKIQSWNLLPNSATVMENLTERVQVESLKTYFFTYKRFYASFSVKKLSELFSLPEAKIITILESVISQYDIAAKFNEENTILIVEKGDEITKLEEIALKLNKEVKIVKERLNPSNNHR</sequence>
<dbReference type="InterPro" id="IPR008905">
    <property type="entry name" value="EIF3C_N_dom"/>
</dbReference>
<dbReference type="FunCoup" id="G0VE18">
    <property type="interactions" value="1301"/>
</dbReference>
<dbReference type="OMA" id="FRCGLIK"/>
<comment type="subcellular location">
    <subcellularLocation>
        <location evidence="4">Cytoplasm</location>
    </subcellularLocation>
</comment>
<evidence type="ECO:0000256" key="2">
    <source>
        <dbReference type="ARBA" id="ARBA00022540"/>
    </source>
</evidence>
<keyword evidence="8" id="KW-1185">Reference proteome</keyword>
<dbReference type="Proteomes" id="UP000001640">
    <property type="component" value="Chromosome 4"/>
</dbReference>
<dbReference type="GO" id="GO:0043614">
    <property type="term" value="C:multi-eIF complex"/>
    <property type="evidence" value="ECO:0007669"/>
    <property type="project" value="EnsemblFungi"/>
</dbReference>
<name>G0VE18_NAUCA</name>
<evidence type="ECO:0000256" key="4">
    <source>
        <dbReference type="HAMAP-Rule" id="MF_03002"/>
    </source>
</evidence>
<dbReference type="GO" id="GO:0010494">
    <property type="term" value="C:cytoplasmic stress granule"/>
    <property type="evidence" value="ECO:0007669"/>
    <property type="project" value="EnsemblFungi"/>
</dbReference>
<evidence type="ECO:0000313" key="7">
    <source>
        <dbReference type="EMBL" id="CCC69809.1"/>
    </source>
</evidence>